<feature type="compositionally biased region" description="Low complexity" evidence="1">
    <location>
        <begin position="163"/>
        <end position="179"/>
    </location>
</feature>
<accession>A0A0D2P9I3</accession>
<dbReference type="Proteomes" id="UP000054270">
    <property type="component" value="Unassembled WGS sequence"/>
</dbReference>
<organism evidence="3 4">
    <name type="scientific">Hypholoma sublateritium (strain FD-334 SS-4)</name>
    <dbReference type="NCBI Taxonomy" id="945553"/>
    <lineage>
        <taxon>Eukaryota</taxon>
        <taxon>Fungi</taxon>
        <taxon>Dikarya</taxon>
        <taxon>Basidiomycota</taxon>
        <taxon>Agaricomycotina</taxon>
        <taxon>Agaricomycetes</taxon>
        <taxon>Agaricomycetidae</taxon>
        <taxon>Agaricales</taxon>
        <taxon>Agaricineae</taxon>
        <taxon>Strophariaceae</taxon>
        <taxon>Hypholoma</taxon>
    </lineage>
</organism>
<feature type="compositionally biased region" description="Basic residues" evidence="1">
    <location>
        <begin position="260"/>
        <end position="269"/>
    </location>
</feature>
<gene>
    <name evidence="3" type="ORF">HYPSUDRAFT_200096</name>
</gene>
<dbReference type="EMBL" id="KN817533">
    <property type="protein sequence ID" value="KJA25216.1"/>
    <property type="molecule type" value="Genomic_DNA"/>
</dbReference>
<name>A0A0D2P9I3_HYPSF</name>
<evidence type="ECO:0000256" key="1">
    <source>
        <dbReference type="SAM" id="MobiDB-lite"/>
    </source>
</evidence>
<feature type="chain" id="PRO_5002265744" evidence="2">
    <location>
        <begin position="19"/>
        <end position="339"/>
    </location>
</feature>
<evidence type="ECO:0000256" key="2">
    <source>
        <dbReference type="SAM" id="SignalP"/>
    </source>
</evidence>
<dbReference type="AlphaFoldDB" id="A0A0D2P9I3"/>
<feature type="compositionally biased region" description="Basic residues" evidence="1">
    <location>
        <begin position="327"/>
        <end position="339"/>
    </location>
</feature>
<reference evidence="4" key="1">
    <citation type="submission" date="2014-04" db="EMBL/GenBank/DDBJ databases">
        <title>Evolutionary Origins and Diversification of the Mycorrhizal Mutualists.</title>
        <authorList>
            <consortium name="DOE Joint Genome Institute"/>
            <consortium name="Mycorrhizal Genomics Consortium"/>
            <person name="Kohler A."/>
            <person name="Kuo A."/>
            <person name="Nagy L.G."/>
            <person name="Floudas D."/>
            <person name="Copeland A."/>
            <person name="Barry K.W."/>
            <person name="Cichocki N."/>
            <person name="Veneault-Fourrey C."/>
            <person name="LaButti K."/>
            <person name="Lindquist E.A."/>
            <person name="Lipzen A."/>
            <person name="Lundell T."/>
            <person name="Morin E."/>
            <person name="Murat C."/>
            <person name="Riley R."/>
            <person name="Ohm R."/>
            <person name="Sun H."/>
            <person name="Tunlid A."/>
            <person name="Henrissat B."/>
            <person name="Grigoriev I.V."/>
            <person name="Hibbett D.S."/>
            <person name="Martin F."/>
        </authorList>
    </citation>
    <scope>NUCLEOTIDE SEQUENCE [LARGE SCALE GENOMIC DNA]</scope>
    <source>
        <strain evidence="4">FD-334 SS-4</strain>
    </source>
</reference>
<keyword evidence="4" id="KW-1185">Reference proteome</keyword>
<proteinExistence type="predicted"/>
<evidence type="ECO:0000313" key="3">
    <source>
        <dbReference type="EMBL" id="KJA25216.1"/>
    </source>
</evidence>
<feature type="compositionally biased region" description="Low complexity" evidence="1">
    <location>
        <begin position="207"/>
        <end position="219"/>
    </location>
</feature>
<sequence length="339" mass="36956">MRWTHLLLLSALHHALLAAALPAPAPQGIFDNFKRPRRNSAPQVSYTYQVNNHYHLAPVAPPPPPPVVFVPHPAPVPVPYYAPVVPYAAPVAPHPAAVAAHMQAQAQAQAAEAHAQAQRVQAVHAAARAAQDHAQQAWQRDQARIFAEQQMLRVHAPQAQAHYPPARYNYPSHPSAPAAPVAPYPPLRHNRFAATATGYPPGPGQFSSAARSSPPRRATTPPPFNTAPYHAETPANHIRPVRQPTLAIMPPPSPESDHHSHAHSSTHRTSRAESRRPPSILSDFSIPPAVGQRPIAKYRPALEPEPEWDHEEGPSSRPSRGGERSRSRSNKGKKRRSGL</sequence>
<keyword evidence="2" id="KW-0732">Signal</keyword>
<feature type="region of interest" description="Disordered" evidence="1">
    <location>
        <begin position="163"/>
        <end position="339"/>
    </location>
</feature>
<evidence type="ECO:0000313" key="4">
    <source>
        <dbReference type="Proteomes" id="UP000054270"/>
    </source>
</evidence>
<protein>
    <submittedName>
        <fullName evidence="3">Uncharacterized protein</fullName>
    </submittedName>
</protein>
<feature type="signal peptide" evidence="2">
    <location>
        <begin position="1"/>
        <end position="18"/>
    </location>
</feature>